<dbReference type="InterPro" id="IPR005467">
    <property type="entry name" value="His_kinase_dom"/>
</dbReference>
<dbReference type="GO" id="GO:0000160">
    <property type="term" value="P:phosphorelay signal transduction system"/>
    <property type="evidence" value="ECO:0007669"/>
    <property type="project" value="UniProtKB-KW"/>
</dbReference>
<keyword evidence="9" id="KW-1185">Reference proteome</keyword>
<dbReference type="SUPFAM" id="SSF49785">
    <property type="entry name" value="Galactose-binding domain-like"/>
    <property type="match status" value="1"/>
</dbReference>
<evidence type="ECO:0000256" key="6">
    <source>
        <dbReference type="SAM" id="Phobius"/>
    </source>
</evidence>
<feature type="transmembrane region" description="Helical" evidence="6">
    <location>
        <begin position="218"/>
        <end position="237"/>
    </location>
</feature>
<dbReference type="Gene3D" id="2.60.120.260">
    <property type="entry name" value="Galactose-binding domain-like"/>
    <property type="match status" value="1"/>
</dbReference>
<evidence type="ECO:0000256" key="2">
    <source>
        <dbReference type="ARBA" id="ARBA00012438"/>
    </source>
</evidence>
<dbReference type="AlphaFoldDB" id="A0A4Q9QZ77"/>
<dbReference type="PANTHER" id="PTHR24421">
    <property type="entry name" value="NITRATE/NITRITE SENSOR PROTEIN NARX-RELATED"/>
    <property type="match status" value="1"/>
</dbReference>
<dbReference type="EMBL" id="QJUP01000033">
    <property type="protein sequence ID" value="TBU89517.1"/>
    <property type="molecule type" value="Genomic_DNA"/>
</dbReference>
<organism evidence="8 9">
    <name type="scientific">Stutzerimonas kirkiae</name>
    <dbReference type="NCBI Taxonomy" id="2211392"/>
    <lineage>
        <taxon>Bacteria</taxon>
        <taxon>Pseudomonadati</taxon>
        <taxon>Pseudomonadota</taxon>
        <taxon>Gammaproteobacteria</taxon>
        <taxon>Pseudomonadales</taxon>
        <taxon>Pseudomonadaceae</taxon>
        <taxon>Stutzerimonas</taxon>
    </lineage>
</organism>
<dbReference type="Pfam" id="PF02518">
    <property type="entry name" value="HATPase_c"/>
    <property type="match status" value="1"/>
</dbReference>
<dbReference type="Proteomes" id="UP000292639">
    <property type="component" value="Unassembled WGS sequence"/>
</dbReference>
<evidence type="ECO:0000256" key="1">
    <source>
        <dbReference type="ARBA" id="ARBA00000085"/>
    </source>
</evidence>
<feature type="transmembrane region" description="Helical" evidence="6">
    <location>
        <begin position="304"/>
        <end position="327"/>
    </location>
</feature>
<comment type="caution">
    <text evidence="8">The sequence shown here is derived from an EMBL/GenBank/DDBJ whole genome shotgun (WGS) entry which is preliminary data.</text>
</comment>
<keyword evidence="6" id="KW-0812">Transmembrane</keyword>
<evidence type="ECO:0000256" key="3">
    <source>
        <dbReference type="ARBA" id="ARBA00022679"/>
    </source>
</evidence>
<dbReference type="InterPro" id="IPR008979">
    <property type="entry name" value="Galactose-bd-like_sf"/>
</dbReference>
<keyword evidence="6" id="KW-1133">Transmembrane helix</keyword>
<proteinExistence type="predicted"/>
<protein>
    <recommendedName>
        <fullName evidence="2">histidine kinase</fullName>
        <ecNumber evidence="2">2.7.13.3</ecNumber>
    </recommendedName>
</protein>
<feature type="transmembrane region" description="Helical" evidence="6">
    <location>
        <begin position="275"/>
        <end position="292"/>
    </location>
</feature>
<dbReference type="CDD" id="cd16917">
    <property type="entry name" value="HATPase_UhpB-NarQ-NarX-like"/>
    <property type="match status" value="1"/>
</dbReference>
<dbReference type="SMART" id="SM00387">
    <property type="entry name" value="HATPase_c"/>
    <property type="match status" value="1"/>
</dbReference>
<accession>A0A4Q9QZ77</accession>
<reference evidence="8 9" key="1">
    <citation type="submission" date="2018-06" db="EMBL/GenBank/DDBJ databases">
        <title>Three novel Pseudomonas species isolated from symptomatic oak.</title>
        <authorList>
            <person name="Bueno-Gonzalez V."/>
            <person name="Brady C."/>
        </authorList>
    </citation>
    <scope>NUCLEOTIDE SEQUENCE [LARGE SCALE GENOMIC DNA]</scope>
    <source>
        <strain evidence="8 9">P17C</strain>
    </source>
</reference>
<evidence type="ECO:0000313" key="9">
    <source>
        <dbReference type="Proteomes" id="UP000292639"/>
    </source>
</evidence>
<keyword evidence="5" id="KW-0902">Two-component regulatory system</keyword>
<dbReference type="PROSITE" id="PS50109">
    <property type="entry name" value="HIS_KIN"/>
    <property type="match status" value="1"/>
</dbReference>
<dbReference type="InterPro" id="IPR050482">
    <property type="entry name" value="Sensor_HK_TwoCompSys"/>
</dbReference>
<evidence type="ECO:0000313" key="8">
    <source>
        <dbReference type="EMBL" id="TBU89517.1"/>
    </source>
</evidence>
<sequence>MAQACQPRIEQVMLAREVDGQAVPPVDGWQPVSLPDIWPRRWHGQAAAAWYRVEWRNECPGQVLALNIERMVMAGQVFLNGHLIWQDERMLEPLSRSWNLPRYWLLPDALLAEHNTLLLRLYSSEHPGPGLGMLHLGTPERILPLYHAQFWRQRHVFTINLVVSLVLSGMFLALWLMRRVEQAFGWFALASLLWSIGIGNVLATSTWPFSSSDGWDRLSLVALVLYCCAFCMFIWAFGQIRFPRLARVLWLSSALVCVAVLLLPTAYIMQAQMGVALIYRALFVAICLQFLVHAMRTRQTDHLLLGLCLLSFLFIGGYHLLGILQLIELRQDYQTTSSVIIALCMFLILAWRYTGSMRRIEAFNDELKVAVDATREELTQTLSREHRLEMDNVRLSERLGMTHDLHDSLGSSLMRSIAWVEQARGMAQEQFLAMLKELRGDLRHVIDGASGSGALVSETPGEWLAPLRHRFGRLFDELGLASHWRVPPQWPCRLSAMQQLALTRFVEEALTNVIKHSRANSLEVVLEALPEGGMSLCVTDDGVGFDVQGTLQSGMGIGMQSMRARIERIGGQLSIESEQGRTSLRMTLRQA</sequence>
<evidence type="ECO:0000256" key="5">
    <source>
        <dbReference type="ARBA" id="ARBA00023012"/>
    </source>
</evidence>
<dbReference type="Gene3D" id="3.30.565.10">
    <property type="entry name" value="Histidine kinase-like ATPase, C-terminal domain"/>
    <property type="match status" value="1"/>
</dbReference>
<dbReference type="EC" id="2.7.13.3" evidence="2"/>
<feature type="transmembrane region" description="Helical" evidence="6">
    <location>
        <begin position="249"/>
        <end position="269"/>
    </location>
</feature>
<gene>
    <name evidence="8" type="ORF">DNJ96_17385</name>
</gene>
<dbReference type="SUPFAM" id="SSF55874">
    <property type="entry name" value="ATPase domain of HSP90 chaperone/DNA topoisomerase II/histidine kinase"/>
    <property type="match status" value="1"/>
</dbReference>
<evidence type="ECO:0000256" key="4">
    <source>
        <dbReference type="ARBA" id="ARBA00022777"/>
    </source>
</evidence>
<feature type="transmembrane region" description="Helical" evidence="6">
    <location>
        <begin position="157"/>
        <end position="176"/>
    </location>
</feature>
<feature type="transmembrane region" description="Helical" evidence="6">
    <location>
        <begin position="333"/>
        <end position="351"/>
    </location>
</feature>
<comment type="catalytic activity">
    <reaction evidence="1">
        <text>ATP + protein L-histidine = ADP + protein N-phospho-L-histidine.</text>
        <dbReference type="EC" id="2.7.13.3"/>
    </reaction>
</comment>
<dbReference type="GO" id="GO:0004673">
    <property type="term" value="F:protein histidine kinase activity"/>
    <property type="evidence" value="ECO:0007669"/>
    <property type="project" value="UniProtKB-EC"/>
</dbReference>
<keyword evidence="4 8" id="KW-0418">Kinase</keyword>
<dbReference type="InterPro" id="IPR036890">
    <property type="entry name" value="HATPase_C_sf"/>
</dbReference>
<name>A0A4Q9QZ77_9GAMM</name>
<feature type="transmembrane region" description="Helical" evidence="6">
    <location>
        <begin position="183"/>
        <end position="203"/>
    </location>
</feature>
<dbReference type="RefSeq" id="WP_131186052.1">
    <property type="nucleotide sequence ID" value="NZ_QJUP01000033.1"/>
</dbReference>
<dbReference type="InterPro" id="IPR003594">
    <property type="entry name" value="HATPase_dom"/>
</dbReference>
<feature type="domain" description="Histidine kinase" evidence="7">
    <location>
        <begin position="502"/>
        <end position="591"/>
    </location>
</feature>
<keyword evidence="6" id="KW-0472">Membrane</keyword>
<keyword evidence="3" id="KW-0808">Transferase</keyword>
<evidence type="ECO:0000259" key="7">
    <source>
        <dbReference type="PROSITE" id="PS50109"/>
    </source>
</evidence>
<dbReference type="PANTHER" id="PTHR24421:SF10">
    <property type="entry name" value="NITRATE_NITRITE SENSOR PROTEIN NARQ"/>
    <property type="match status" value="1"/>
</dbReference>